<sequence length="74" mass="8723">MSNDPYLLITADTHAGGSHEQYREYLDPKYRDRFDEWRGGYKNPSQSHYGSKKMRNWDLEIRNNDQNSQGVVGE</sequence>
<evidence type="ECO:0000256" key="1">
    <source>
        <dbReference type="SAM" id="MobiDB-lite"/>
    </source>
</evidence>
<proteinExistence type="predicted"/>
<dbReference type="AlphaFoldDB" id="A0A381W768"/>
<evidence type="ECO:0008006" key="3">
    <source>
        <dbReference type="Google" id="ProtNLM"/>
    </source>
</evidence>
<name>A0A381W768_9ZZZZ</name>
<evidence type="ECO:0000313" key="2">
    <source>
        <dbReference type="EMBL" id="SVA48390.1"/>
    </source>
</evidence>
<gene>
    <name evidence="2" type="ORF">METZ01_LOCUS101244</name>
</gene>
<feature type="non-terminal residue" evidence="2">
    <location>
        <position position="74"/>
    </location>
</feature>
<accession>A0A381W768</accession>
<reference evidence="2" key="1">
    <citation type="submission" date="2018-05" db="EMBL/GenBank/DDBJ databases">
        <authorList>
            <person name="Lanie J.A."/>
            <person name="Ng W.-L."/>
            <person name="Kazmierczak K.M."/>
            <person name="Andrzejewski T.M."/>
            <person name="Davidsen T.M."/>
            <person name="Wayne K.J."/>
            <person name="Tettelin H."/>
            <person name="Glass J.I."/>
            <person name="Rusch D."/>
            <person name="Podicherti R."/>
            <person name="Tsui H.-C.T."/>
            <person name="Winkler M.E."/>
        </authorList>
    </citation>
    <scope>NUCLEOTIDE SEQUENCE</scope>
</reference>
<feature type="region of interest" description="Disordered" evidence="1">
    <location>
        <begin position="1"/>
        <end position="21"/>
    </location>
</feature>
<dbReference type="EMBL" id="UINC01010919">
    <property type="protein sequence ID" value="SVA48390.1"/>
    <property type="molecule type" value="Genomic_DNA"/>
</dbReference>
<organism evidence="2">
    <name type="scientific">marine metagenome</name>
    <dbReference type="NCBI Taxonomy" id="408172"/>
    <lineage>
        <taxon>unclassified sequences</taxon>
        <taxon>metagenomes</taxon>
        <taxon>ecological metagenomes</taxon>
    </lineage>
</organism>
<protein>
    <recommendedName>
        <fullName evidence="3">Amidohydrolase-related domain-containing protein</fullName>
    </recommendedName>
</protein>